<name>A0A834HSC7_RHYFE</name>
<proteinExistence type="predicted"/>
<organism evidence="2 3">
    <name type="scientific">Rhynchophorus ferrugineus</name>
    <name type="common">Red palm weevil</name>
    <name type="synonym">Curculio ferrugineus</name>
    <dbReference type="NCBI Taxonomy" id="354439"/>
    <lineage>
        <taxon>Eukaryota</taxon>
        <taxon>Metazoa</taxon>
        <taxon>Ecdysozoa</taxon>
        <taxon>Arthropoda</taxon>
        <taxon>Hexapoda</taxon>
        <taxon>Insecta</taxon>
        <taxon>Pterygota</taxon>
        <taxon>Neoptera</taxon>
        <taxon>Endopterygota</taxon>
        <taxon>Coleoptera</taxon>
        <taxon>Polyphaga</taxon>
        <taxon>Cucujiformia</taxon>
        <taxon>Curculionidae</taxon>
        <taxon>Dryophthorinae</taxon>
        <taxon>Rhynchophorus</taxon>
    </lineage>
</organism>
<dbReference type="AlphaFoldDB" id="A0A834HSC7"/>
<accession>A0A834HSC7</accession>
<feature type="domain" description="Reverse transcriptase Ty1/copia-type" evidence="1">
    <location>
        <begin position="11"/>
        <end position="113"/>
    </location>
</feature>
<dbReference type="InterPro" id="IPR013103">
    <property type="entry name" value="RVT_2"/>
</dbReference>
<evidence type="ECO:0000259" key="1">
    <source>
        <dbReference type="Pfam" id="PF07727"/>
    </source>
</evidence>
<keyword evidence="3" id="KW-1185">Reference proteome</keyword>
<dbReference type="Pfam" id="PF07727">
    <property type="entry name" value="RVT_2"/>
    <property type="match status" value="1"/>
</dbReference>
<evidence type="ECO:0000313" key="3">
    <source>
        <dbReference type="Proteomes" id="UP000625711"/>
    </source>
</evidence>
<dbReference type="EMBL" id="JAACXV010014381">
    <property type="protein sequence ID" value="KAF7267842.1"/>
    <property type="molecule type" value="Genomic_DNA"/>
</dbReference>
<sequence>MDEEIDSLKENKTWQVEDLPRCQAISCRWVFTLKSNADGNIDKYKTRLVIKSFNQRERANYNRTFSPVAKMTTIRSIRSVAANKKMHLAQFYVSTVFLYGELEETIYIMQLSG</sequence>
<protein>
    <recommendedName>
        <fullName evidence="1">Reverse transcriptase Ty1/copia-type domain-containing protein</fullName>
    </recommendedName>
</protein>
<evidence type="ECO:0000313" key="2">
    <source>
        <dbReference type="EMBL" id="KAF7267842.1"/>
    </source>
</evidence>
<dbReference type="OrthoDB" id="6751514at2759"/>
<dbReference type="Proteomes" id="UP000625711">
    <property type="component" value="Unassembled WGS sequence"/>
</dbReference>
<gene>
    <name evidence="2" type="ORF">GWI33_018969</name>
</gene>
<comment type="caution">
    <text evidence="2">The sequence shown here is derived from an EMBL/GenBank/DDBJ whole genome shotgun (WGS) entry which is preliminary data.</text>
</comment>
<reference evidence="2" key="1">
    <citation type="submission" date="2020-08" db="EMBL/GenBank/DDBJ databases">
        <title>Genome sequencing and assembly of the red palm weevil Rhynchophorus ferrugineus.</title>
        <authorList>
            <person name="Dias G.B."/>
            <person name="Bergman C.M."/>
            <person name="Manee M."/>
        </authorList>
    </citation>
    <scope>NUCLEOTIDE SEQUENCE</scope>
    <source>
        <strain evidence="2">AA-2017</strain>
        <tissue evidence="2">Whole larva</tissue>
    </source>
</reference>